<gene>
    <name evidence="1" type="ORF">ITQ97_01895</name>
</gene>
<protein>
    <recommendedName>
        <fullName evidence="3">Bacteriophage Gp15 protein</fullName>
    </recommendedName>
</protein>
<dbReference type="EMBL" id="JADOFV010000001">
    <property type="protein sequence ID" value="MBF7126590.1"/>
    <property type="molecule type" value="Genomic_DNA"/>
</dbReference>
<dbReference type="InterPro" id="IPR009660">
    <property type="entry name" value="Phage_A500_Gp15"/>
</dbReference>
<proteinExistence type="predicted"/>
<organism evidence="1 2">
    <name type="scientific">Pediococcus pentosaceus</name>
    <dbReference type="NCBI Taxonomy" id="1255"/>
    <lineage>
        <taxon>Bacteria</taxon>
        <taxon>Bacillati</taxon>
        <taxon>Bacillota</taxon>
        <taxon>Bacilli</taxon>
        <taxon>Lactobacillales</taxon>
        <taxon>Lactobacillaceae</taxon>
        <taxon>Pediococcus</taxon>
    </lineage>
</organism>
<sequence length="210" mass="24468">MISLTSELEHSIVIGNRIAEVDFTFDVVLKWYELLEDDSINDIEKTLIGFKMFIGETSEYDEQQVVEAMQSVSDYLSQSAYGNFNDEEIEPEFEVEPEPPTKYYSYTKDAEAIYASFLFDYNIDLVDAQGVMHWDKFKALFNNLSEKSPFQRIVNIRQTDPNEYKDDPKAMQKIIEAQEFYRLEDEQNVQALDMQMSSMFDMLKNQAKGG</sequence>
<comment type="caution">
    <text evidence="1">The sequence shown here is derived from an EMBL/GenBank/DDBJ whole genome shotgun (WGS) entry which is preliminary data.</text>
</comment>
<dbReference type="Proteomes" id="UP000743107">
    <property type="component" value="Unassembled WGS sequence"/>
</dbReference>
<dbReference type="RefSeq" id="WP_195751789.1">
    <property type="nucleotide sequence ID" value="NZ_JADOFV010000001.1"/>
</dbReference>
<evidence type="ECO:0008006" key="3">
    <source>
        <dbReference type="Google" id="ProtNLM"/>
    </source>
</evidence>
<name>A0AA40X813_PEDPE</name>
<dbReference type="Pfam" id="PF06854">
    <property type="entry name" value="Phage_Gp15"/>
    <property type="match status" value="1"/>
</dbReference>
<accession>A0AA40X813</accession>
<evidence type="ECO:0000313" key="1">
    <source>
        <dbReference type="EMBL" id="MBF7126590.1"/>
    </source>
</evidence>
<reference evidence="1" key="1">
    <citation type="submission" date="2020-11" db="EMBL/GenBank/DDBJ databases">
        <title>Antibiotic susceptibility profiles of Pediococcus pentosaceus from various origins and their implications for the safety assessment of strains with food-technology applications.</title>
        <authorList>
            <person name="Shani N."/>
            <person name="Oberhaensli S."/>
            <person name="Arias E."/>
        </authorList>
    </citation>
    <scope>NUCLEOTIDE SEQUENCE</scope>
    <source>
        <strain evidence="1">FAM 19164</strain>
    </source>
</reference>
<evidence type="ECO:0000313" key="2">
    <source>
        <dbReference type="Proteomes" id="UP000743107"/>
    </source>
</evidence>
<dbReference type="AlphaFoldDB" id="A0AA40X813"/>